<comment type="caution">
    <text evidence="1">The sequence shown here is derived from an EMBL/GenBank/DDBJ whole genome shotgun (WGS) entry which is preliminary data.</text>
</comment>
<proteinExistence type="predicted"/>
<feature type="non-terminal residue" evidence="1">
    <location>
        <position position="1"/>
    </location>
</feature>
<keyword evidence="2" id="KW-1185">Reference proteome</keyword>
<organism evidence="1 2">
    <name type="scientific">Scutellospora calospora</name>
    <dbReference type="NCBI Taxonomy" id="85575"/>
    <lineage>
        <taxon>Eukaryota</taxon>
        <taxon>Fungi</taxon>
        <taxon>Fungi incertae sedis</taxon>
        <taxon>Mucoromycota</taxon>
        <taxon>Glomeromycotina</taxon>
        <taxon>Glomeromycetes</taxon>
        <taxon>Diversisporales</taxon>
        <taxon>Gigasporaceae</taxon>
        <taxon>Scutellospora</taxon>
    </lineage>
</organism>
<dbReference type="Proteomes" id="UP000789860">
    <property type="component" value="Unassembled WGS sequence"/>
</dbReference>
<name>A0ACA9NVM2_9GLOM</name>
<gene>
    <name evidence="1" type="ORF">SCALOS_LOCUS9335</name>
</gene>
<feature type="non-terminal residue" evidence="1">
    <location>
        <position position="125"/>
    </location>
</feature>
<accession>A0ACA9NVM2</accession>
<protein>
    <submittedName>
        <fullName evidence="1">9720_t:CDS:1</fullName>
    </submittedName>
</protein>
<sequence length="125" mass="14474">FHGVYQQFNPADFQKIEVDKIQTTPQTIKNHLEKVFAIHNEVNTHLEKSRKYMLKHANVHRHKNLYKAGQPVAIASDTDMNSSTRKRKLQTTFNETETVVSMTNNNKTVIVKMPKGSTVHYPVKR</sequence>
<evidence type="ECO:0000313" key="2">
    <source>
        <dbReference type="Proteomes" id="UP000789860"/>
    </source>
</evidence>
<reference evidence="1" key="1">
    <citation type="submission" date="2021-06" db="EMBL/GenBank/DDBJ databases">
        <authorList>
            <person name="Kallberg Y."/>
            <person name="Tangrot J."/>
            <person name="Rosling A."/>
        </authorList>
    </citation>
    <scope>NUCLEOTIDE SEQUENCE</scope>
    <source>
        <strain evidence="1">AU212A</strain>
    </source>
</reference>
<dbReference type="EMBL" id="CAJVPM010028446">
    <property type="protein sequence ID" value="CAG8669808.1"/>
    <property type="molecule type" value="Genomic_DNA"/>
</dbReference>
<evidence type="ECO:0000313" key="1">
    <source>
        <dbReference type="EMBL" id="CAG8669808.1"/>
    </source>
</evidence>